<dbReference type="NCBIfam" id="NF007930">
    <property type="entry name" value="PRK10645.1"/>
    <property type="match status" value="1"/>
</dbReference>
<feature type="binding site" evidence="5">
    <location>
        <position position="81"/>
    </location>
    <ligand>
        <name>Cu cation</name>
        <dbReference type="ChEBI" id="CHEBI:23378"/>
    </ligand>
</feature>
<keyword evidence="3 5" id="KW-0479">Metal-binding</keyword>
<dbReference type="InterPro" id="IPR015867">
    <property type="entry name" value="N-reg_PII/ATP_PRibTrfase_C"/>
</dbReference>
<evidence type="ECO:0000256" key="5">
    <source>
        <dbReference type="HAMAP-Rule" id="MF_01160"/>
    </source>
</evidence>
<name>A0A366HXX8_9GAMM</name>
<dbReference type="Gene3D" id="3.30.70.120">
    <property type="match status" value="1"/>
</dbReference>
<dbReference type="GO" id="GO:0010038">
    <property type="term" value="P:response to metal ion"/>
    <property type="evidence" value="ECO:0007669"/>
    <property type="project" value="InterPro"/>
</dbReference>
<dbReference type="HAMAP" id="MF_01160">
    <property type="entry name" value="CutA"/>
    <property type="match status" value="1"/>
</dbReference>
<gene>
    <name evidence="5" type="primary">cutA</name>
    <name evidence="6" type="ORF">DES54_15225</name>
</gene>
<dbReference type="Pfam" id="PF03091">
    <property type="entry name" value="CutA1"/>
    <property type="match status" value="1"/>
</dbReference>
<feature type="binding site" evidence="5">
    <location>
        <position position="82"/>
    </location>
    <ligand>
        <name>Cu cation</name>
        <dbReference type="ChEBI" id="CHEBI:23378"/>
    </ligand>
</feature>
<comment type="caution">
    <text evidence="6">The sequence shown here is derived from an EMBL/GenBank/DDBJ whole genome shotgun (WGS) entry which is preliminary data.</text>
</comment>
<dbReference type="GO" id="GO:0005737">
    <property type="term" value="C:cytoplasm"/>
    <property type="evidence" value="ECO:0007669"/>
    <property type="project" value="UniProtKB-SubCell"/>
</dbReference>
<dbReference type="EMBL" id="QNRY01000052">
    <property type="protein sequence ID" value="RBP58314.1"/>
    <property type="molecule type" value="Genomic_DNA"/>
</dbReference>
<dbReference type="PANTHER" id="PTHR23419:SF8">
    <property type="entry name" value="FI09726P"/>
    <property type="match status" value="1"/>
</dbReference>
<evidence type="ECO:0000256" key="1">
    <source>
        <dbReference type="ARBA" id="ARBA00010169"/>
    </source>
</evidence>
<sequence>MSDRPVCDAVVILCTAPDESCAQWLANLLLEARLAACVTLLPGAQSLYHWEGKLERQTEVQMLIKSDTSHQSALLTHLKRHHPYETPELLVLPVSEGDSDYLTWLNASLH</sequence>
<comment type="similarity">
    <text evidence="1 5">Belongs to the CutA family.</text>
</comment>
<dbReference type="InterPro" id="IPR023700">
    <property type="entry name" value="CutA_Enterobact"/>
</dbReference>
<accession>A0A366HXX8</accession>
<dbReference type="InterPro" id="IPR004323">
    <property type="entry name" value="Ion_tolerance_CutA"/>
</dbReference>
<evidence type="ECO:0000256" key="3">
    <source>
        <dbReference type="ARBA" id="ARBA00022723"/>
    </source>
</evidence>
<dbReference type="AlphaFoldDB" id="A0A366HXX8"/>
<dbReference type="GO" id="GO:0005507">
    <property type="term" value="F:copper ion binding"/>
    <property type="evidence" value="ECO:0007669"/>
    <property type="project" value="UniProtKB-UniRule"/>
</dbReference>
<evidence type="ECO:0000256" key="4">
    <source>
        <dbReference type="ARBA" id="ARBA00023008"/>
    </source>
</evidence>
<keyword evidence="2 5" id="KW-0963">Cytoplasm</keyword>
<keyword evidence="7" id="KW-1185">Reference proteome</keyword>
<comment type="subcellular location">
    <subcellularLocation>
        <location evidence="5">Cytoplasm</location>
    </subcellularLocation>
</comment>
<evidence type="ECO:0000313" key="7">
    <source>
        <dbReference type="Proteomes" id="UP000253046"/>
    </source>
</evidence>
<keyword evidence="4 5" id="KW-0186">Copper</keyword>
<dbReference type="InterPro" id="IPR011322">
    <property type="entry name" value="N-reg_PII-like_a/b"/>
</dbReference>
<dbReference type="Proteomes" id="UP000253046">
    <property type="component" value="Unassembled WGS sequence"/>
</dbReference>
<feature type="binding site" evidence="5">
    <location>
        <position position="14"/>
    </location>
    <ligand>
        <name>Cu cation</name>
        <dbReference type="ChEBI" id="CHEBI:23378"/>
    </ligand>
</feature>
<proteinExistence type="inferred from homology"/>
<dbReference type="SUPFAM" id="SSF54913">
    <property type="entry name" value="GlnB-like"/>
    <property type="match status" value="1"/>
</dbReference>
<comment type="subunit">
    <text evidence="5">Homotrimer.</text>
</comment>
<organism evidence="6 7">
    <name type="scientific">Brenneria salicis ATCC 15712 = DSM 30166</name>
    <dbReference type="NCBI Taxonomy" id="714314"/>
    <lineage>
        <taxon>Bacteria</taxon>
        <taxon>Pseudomonadati</taxon>
        <taxon>Pseudomonadota</taxon>
        <taxon>Gammaproteobacteria</taxon>
        <taxon>Enterobacterales</taxon>
        <taxon>Pectobacteriaceae</taxon>
        <taxon>Brenneria</taxon>
    </lineage>
</organism>
<evidence type="ECO:0000313" key="6">
    <source>
        <dbReference type="EMBL" id="RBP58314.1"/>
    </source>
</evidence>
<protein>
    <recommendedName>
        <fullName evidence="5">Divalent-cation tolerance protein CutA</fullName>
    </recommendedName>
</protein>
<dbReference type="PANTHER" id="PTHR23419">
    <property type="entry name" value="DIVALENT CATION TOLERANCE CUTA-RELATED"/>
    <property type="match status" value="1"/>
</dbReference>
<dbReference type="OrthoDB" id="37622at2"/>
<comment type="cofactor">
    <cofactor evidence="5">
        <name>Cu cation</name>
        <dbReference type="ChEBI" id="CHEBI:23378"/>
    </cofactor>
    <text evidence="5">Binds 1 copper ion per subunit.</text>
</comment>
<reference evidence="6 7" key="1">
    <citation type="submission" date="2018-06" db="EMBL/GenBank/DDBJ databases">
        <title>Genomic Encyclopedia of Type Strains, Phase IV (KMG-IV): sequencing the most valuable type-strain genomes for metagenomic binning, comparative biology and taxonomic classification.</title>
        <authorList>
            <person name="Goeker M."/>
        </authorList>
    </citation>
    <scope>NUCLEOTIDE SEQUENCE [LARGE SCALE GENOMIC DNA]</scope>
    <source>
        <strain evidence="6 7">DSM 30166</strain>
    </source>
</reference>
<dbReference type="RefSeq" id="WP_113869149.1">
    <property type="nucleotide sequence ID" value="NZ_AGJP01000001.1"/>
</dbReference>
<comment type="function">
    <text evidence="5">Involved in resistance toward heavy metals.</text>
</comment>
<evidence type="ECO:0000256" key="2">
    <source>
        <dbReference type="ARBA" id="ARBA00022490"/>
    </source>
</evidence>